<accession>A0AA40B097</accession>
<dbReference type="EMBL" id="JAUKUA010000002">
    <property type="protein sequence ID" value="KAK0725259.1"/>
    <property type="molecule type" value="Genomic_DNA"/>
</dbReference>
<protein>
    <submittedName>
        <fullName evidence="1">Uncharacterized protein</fullName>
    </submittedName>
</protein>
<organism evidence="1 2">
    <name type="scientific">Lasiosphaeris hirsuta</name>
    <dbReference type="NCBI Taxonomy" id="260670"/>
    <lineage>
        <taxon>Eukaryota</taxon>
        <taxon>Fungi</taxon>
        <taxon>Dikarya</taxon>
        <taxon>Ascomycota</taxon>
        <taxon>Pezizomycotina</taxon>
        <taxon>Sordariomycetes</taxon>
        <taxon>Sordariomycetidae</taxon>
        <taxon>Sordariales</taxon>
        <taxon>Lasiosphaeriaceae</taxon>
        <taxon>Lasiosphaeris</taxon>
    </lineage>
</organism>
<evidence type="ECO:0000313" key="2">
    <source>
        <dbReference type="Proteomes" id="UP001172102"/>
    </source>
</evidence>
<keyword evidence="2" id="KW-1185">Reference proteome</keyword>
<reference evidence="1" key="1">
    <citation type="submission" date="2023-06" db="EMBL/GenBank/DDBJ databases">
        <title>Genome-scale phylogeny and comparative genomics of the fungal order Sordariales.</title>
        <authorList>
            <consortium name="Lawrence Berkeley National Laboratory"/>
            <person name="Hensen N."/>
            <person name="Bonometti L."/>
            <person name="Westerberg I."/>
            <person name="Brannstrom I.O."/>
            <person name="Guillou S."/>
            <person name="Cros-Aarteil S."/>
            <person name="Calhoun S."/>
            <person name="Haridas S."/>
            <person name="Kuo A."/>
            <person name="Mondo S."/>
            <person name="Pangilinan J."/>
            <person name="Riley R."/>
            <person name="Labutti K."/>
            <person name="Andreopoulos B."/>
            <person name="Lipzen A."/>
            <person name="Chen C."/>
            <person name="Yanf M."/>
            <person name="Daum C."/>
            <person name="Ng V."/>
            <person name="Clum A."/>
            <person name="Steindorff A."/>
            <person name="Ohm R."/>
            <person name="Martin F."/>
            <person name="Silar P."/>
            <person name="Natvig D."/>
            <person name="Lalanne C."/>
            <person name="Gautier V."/>
            <person name="Ament-Velasquez S.L."/>
            <person name="Kruys A."/>
            <person name="Hutchinson M.I."/>
            <person name="Powell A.J."/>
            <person name="Barry K."/>
            <person name="Miller A.N."/>
            <person name="Grigoriev I.V."/>
            <person name="Debuchy R."/>
            <person name="Gladieux P."/>
            <person name="Thoren M.H."/>
            <person name="Johannesson H."/>
        </authorList>
    </citation>
    <scope>NUCLEOTIDE SEQUENCE</scope>
    <source>
        <strain evidence="1">SMH4607-1</strain>
    </source>
</reference>
<gene>
    <name evidence="1" type="ORF">B0H67DRAFT_125688</name>
</gene>
<name>A0AA40B097_9PEZI</name>
<sequence length="184" mass="20174">MFSGSILSTIEEAESDFLLLFDCCNAYHPPNRPSGSGQNVIEVISAVGFDDIAAEPGADSFTYHLDEALALAKRDGPIKVVDLHVHIINRLFPQSRSRRRQGPVFVIDSNSPVEERSRRRCPLHYWLSGQNSITLAPLRQDTTAQQSYDTSKLALKAPSRVTLKSLGDLAGAGVIQIQQADESP</sequence>
<comment type="caution">
    <text evidence="1">The sequence shown here is derived from an EMBL/GenBank/DDBJ whole genome shotgun (WGS) entry which is preliminary data.</text>
</comment>
<evidence type="ECO:0000313" key="1">
    <source>
        <dbReference type="EMBL" id="KAK0725259.1"/>
    </source>
</evidence>
<dbReference type="AlphaFoldDB" id="A0AA40B097"/>
<dbReference type="Proteomes" id="UP001172102">
    <property type="component" value="Unassembled WGS sequence"/>
</dbReference>
<proteinExistence type="predicted"/>